<dbReference type="FunFam" id="1.20.58.340:FF:000004">
    <property type="entry name" value="Magnesium transport protein CorA"/>
    <property type="match status" value="1"/>
</dbReference>
<keyword evidence="4 12" id="KW-1003">Cell membrane</keyword>
<dbReference type="InterPro" id="IPR045863">
    <property type="entry name" value="CorA_TM1_TM2"/>
</dbReference>
<reference evidence="13 14" key="1">
    <citation type="submission" date="2018-03" db="EMBL/GenBank/DDBJ databases">
        <title>Genomic Encyclopedia of Archaeal and Bacterial Type Strains, Phase II (KMG-II): from individual species to whole genera.</title>
        <authorList>
            <person name="Goeker M."/>
        </authorList>
    </citation>
    <scope>NUCLEOTIDE SEQUENCE [LARGE SCALE GENOMIC DNA]</scope>
    <source>
        <strain evidence="13 14">DSM 28057</strain>
    </source>
</reference>
<evidence type="ECO:0000256" key="3">
    <source>
        <dbReference type="ARBA" id="ARBA00022448"/>
    </source>
</evidence>
<keyword evidence="7 12" id="KW-1133">Transmembrane helix</keyword>
<evidence type="ECO:0000256" key="7">
    <source>
        <dbReference type="ARBA" id="ARBA00022989"/>
    </source>
</evidence>
<feature type="transmembrane region" description="Helical" evidence="12">
    <location>
        <begin position="309"/>
        <end position="329"/>
    </location>
</feature>
<dbReference type="Proteomes" id="UP000240708">
    <property type="component" value="Unassembled WGS sequence"/>
</dbReference>
<comment type="subcellular location">
    <subcellularLocation>
        <location evidence="1">Cell membrane</location>
        <topology evidence="1">Multi-pass membrane protein</topology>
    </subcellularLocation>
    <subcellularLocation>
        <location evidence="12">Membrane</location>
        <topology evidence="12">Multi-pass membrane protein</topology>
    </subcellularLocation>
</comment>
<keyword evidence="6 12" id="KW-0460">Magnesium</keyword>
<evidence type="ECO:0000256" key="5">
    <source>
        <dbReference type="ARBA" id="ARBA00022692"/>
    </source>
</evidence>
<keyword evidence="8 12" id="KW-0406">Ion transport</keyword>
<evidence type="ECO:0000256" key="4">
    <source>
        <dbReference type="ARBA" id="ARBA00022475"/>
    </source>
</evidence>
<evidence type="ECO:0000256" key="2">
    <source>
        <dbReference type="ARBA" id="ARBA00009765"/>
    </source>
</evidence>
<accession>A0A2P8EEJ1</accession>
<comment type="similarity">
    <text evidence="2 12">Belongs to the CorA metal ion transporter (MIT) (TC 1.A.35) family.</text>
</comment>
<dbReference type="GO" id="GO:0005886">
    <property type="term" value="C:plasma membrane"/>
    <property type="evidence" value="ECO:0007669"/>
    <property type="project" value="UniProtKB-SubCell"/>
</dbReference>
<comment type="caution">
    <text evidence="13">The sequence shown here is derived from an EMBL/GenBank/DDBJ whole genome shotgun (WGS) entry which is preliminary data.</text>
</comment>
<dbReference type="PANTHER" id="PTHR46494">
    <property type="entry name" value="CORA FAMILY METAL ION TRANSPORTER (EUROFUNG)"/>
    <property type="match status" value="1"/>
</dbReference>
<dbReference type="PANTHER" id="PTHR46494:SF1">
    <property type="entry name" value="CORA FAMILY METAL ION TRANSPORTER (EUROFUNG)"/>
    <property type="match status" value="1"/>
</dbReference>
<dbReference type="GO" id="GO:0015087">
    <property type="term" value="F:cobalt ion transmembrane transporter activity"/>
    <property type="evidence" value="ECO:0007669"/>
    <property type="project" value="UniProtKB-UniRule"/>
</dbReference>
<evidence type="ECO:0000313" key="13">
    <source>
        <dbReference type="EMBL" id="PSL07881.1"/>
    </source>
</evidence>
<dbReference type="Pfam" id="PF01544">
    <property type="entry name" value="CorA"/>
    <property type="match status" value="1"/>
</dbReference>
<keyword evidence="14" id="KW-1185">Reference proteome</keyword>
<comment type="catalytic activity">
    <reaction evidence="10">
        <text>Mg(2+)(in) = Mg(2+)(out)</text>
        <dbReference type="Rhea" id="RHEA:29827"/>
        <dbReference type="ChEBI" id="CHEBI:18420"/>
    </reaction>
</comment>
<protein>
    <recommendedName>
        <fullName evidence="12">Magnesium transport protein CorA</fullName>
    </recommendedName>
</protein>
<dbReference type="InterPro" id="IPR045861">
    <property type="entry name" value="CorA_cytoplasmic_dom"/>
</dbReference>
<dbReference type="SUPFAM" id="SSF143865">
    <property type="entry name" value="CorA soluble domain-like"/>
    <property type="match status" value="1"/>
</dbReference>
<feature type="transmembrane region" description="Helical" evidence="12">
    <location>
        <begin position="278"/>
        <end position="297"/>
    </location>
</feature>
<dbReference type="CDD" id="cd12828">
    <property type="entry name" value="TmCorA-like_1"/>
    <property type="match status" value="1"/>
</dbReference>
<sequence length="335" mass="39798">MDPASKEDNPISLELICFGEGHFEKHHITDLKQILPFLDQEHKFWLNISTLHNTELLNEIKGIFDIHSMALEDILNTQERPKVEVFDHFILVVVKMLYTRTDIADLETEQISIVFGKNYVISFQENSFDVFDGIRSRLENPFGKIRKHGTDYFAYTLLDSIVNEYYSILEKITNHIEILEEKIIHEDKKIKLGEIYTQRKSIQLLKKVIWPTRELLSTLKKTESFLIKRRTIPFINDIYEQTVQIMDNLEMQRESITTLVEIFMTNISLRQNDVMKTLTIIATIFIPLTFLAGVYGMNFENMPELRWEYGYWFTWSIFLGISILMVIYFKRKRWF</sequence>
<dbReference type="NCBIfam" id="TIGR00383">
    <property type="entry name" value="corA"/>
    <property type="match status" value="1"/>
</dbReference>
<name>A0A2P8EEJ1_9BACT</name>
<dbReference type="InterPro" id="IPR002523">
    <property type="entry name" value="MgTranspt_CorA/ZnTranspt_ZntB"/>
</dbReference>
<comment type="function">
    <text evidence="11">Mediates influx of magnesium ions. Alternates between open and closed states. Activated by low cytoplasmic Mg(2+) levels. Inactive when cytoplasmic Mg(2+) levels are high.</text>
</comment>
<proteinExistence type="inferred from homology"/>
<dbReference type="EMBL" id="PYGF01000001">
    <property type="protein sequence ID" value="PSL07881.1"/>
    <property type="molecule type" value="Genomic_DNA"/>
</dbReference>
<dbReference type="GO" id="GO:0050897">
    <property type="term" value="F:cobalt ion binding"/>
    <property type="evidence" value="ECO:0007669"/>
    <property type="project" value="TreeGrafter"/>
</dbReference>
<evidence type="ECO:0000256" key="6">
    <source>
        <dbReference type="ARBA" id="ARBA00022842"/>
    </source>
</evidence>
<evidence type="ECO:0000256" key="1">
    <source>
        <dbReference type="ARBA" id="ARBA00004651"/>
    </source>
</evidence>
<evidence type="ECO:0000256" key="9">
    <source>
        <dbReference type="ARBA" id="ARBA00023136"/>
    </source>
</evidence>
<keyword evidence="5 12" id="KW-0812">Transmembrane</keyword>
<dbReference type="SUPFAM" id="SSF144083">
    <property type="entry name" value="Magnesium transport protein CorA, transmembrane region"/>
    <property type="match status" value="1"/>
</dbReference>
<gene>
    <name evidence="12" type="primary">corA</name>
    <name evidence="13" type="ORF">CLV48_101820</name>
</gene>
<dbReference type="GO" id="GO:0000287">
    <property type="term" value="F:magnesium ion binding"/>
    <property type="evidence" value="ECO:0007669"/>
    <property type="project" value="TreeGrafter"/>
</dbReference>
<evidence type="ECO:0000256" key="11">
    <source>
        <dbReference type="ARBA" id="ARBA00045497"/>
    </source>
</evidence>
<dbReference type="InterPro" id="IPR004488">
    <property type="entry name" value="Mg/Co-transport_prot_CorA"/>
</dbReference>
<dbReference type="GO" id="GO:0015095">
    <property type="term" value="F:magnesium ion transmembrane transporter activity"/>
    <property type="evidence" value="ECO:0007669"/>
    <property type="project" value="UniProtKB-UniRule"/>
</dbReference>
<keyword evidence="9 12" id="KW-0472">Membrane</keyword>
<keyword evidence="3 12" id="KW-0813">Transport</keyword>
<dbReference type="OrthoDB" id="9803416at2"/>
<organism evidence="13 14">
    <name type="scientific">Cecembia rubra</name>
    <dbReference type="NCBI Taxonomy" id="1485585"/>
    <lineage>
        <taxon>Bacteria</taxon>
        <taxon>Pseudomonadati</taxon>
        <taxon>Bacteroidota</taxon>
        <taxon>Cytophagia</taxon>
        <taxon>Cytophagales</taxon>
        <taxon>Cyclobacteriaceae</taxon>
        <taxon>Cecembia</taxon>
    </lineage>
</organism>
<evidence type="ECO:0000256" key="10">
    <source>
        <dbReference type="ARBA" id="ARBA00034269"/>
    </source>
</evidence>
<dbReference type="AlphaFoldDB" id="A0A2P8EEJ1"/>
<evidence type="ECO:0000313" key="14">
    <source>
        <dbReference type="Proteomes" id="UP000240708"/>
    </source>
</evidence>
<dbReference type="Gene3D" id="3.30.460.20">
    <property type="entry name" value="CorA soluble domain-like"/>
    <property type="match status" value="1"/>
</dbReference>
<evidence type="ECO:0000256" key="12">
    <source>
        <dbReference type="RuleBase" id="RU362010"/>
    </source>
</evidence>
<evidence type="ECO:0000256" key="8">
    <source>
        <dbReference type="ARBA" id="ARBA00023065"/>
    </source>
</evidence>
<dbReference type="Gene3D" id="1.20.58.340">
    <property type="entry name" value="Magnesium transport protein CorA, transmembrane region"/>
    <property type="match status" value="2"/>
</dbReference>